<dbReference type="AlphaFoldDB" id="A0A2B7YF63"/>
<name>A0A2B7YF63_POLH7</name>
<organism evidence="1 2">
    <name type="scientific">Polytolypa hystricis (strain UAMH7299)</name>
    <dbReference type="NCBI Taxonomy" id="1447883"/>
    <lineage>
        <taxon>Eukaryota</taxon>
        <taxon>Fungi</taxon>
        <taxon>Dikarya</taxon>
        <taxon>Ascomycota</taxon>
        <taxon>Pezizomycotina</taxon>
        <taxon>Eurotiomycetes</taxon>
        <taxon>Eurotiomycetidae</taxon>
        <taxon>Onygenales</taxon>
        <taxon>Onygenales incertae sedis</taxon>
        <taxon>Polytolypa</taxon>
    </lineage>
</organism>
<dbReference type="EMBL" id="PDNA01000044">
    <property type="protein sequence ID" value="PGH19830.1"/>
    <property type="molecule type" value="Genomic_DNA"/>
</dbReference>
<accession>A0A2B7YF63</accession>
<dbReference type="Proteomes" id="UP000224634">
    <property type="component" value="Unassembled WGS sequence"/>
</dbReference>
<proteinExistence type="predicted"/>
<protein>
    <submittedName>
        <fullName evidence="1">Uncharacterized protein</fullName>
    </submittedName>
</protein>
<sequence>MNSALFPSLAKVCFARKCLLVWSGETCLALREFYLSGFQNRHRYSTSRDDDDPPAEATMNQAQRDALFAGEFPADVYGEAIHLKTSLREFHNLRKAFHENEFKTASTVNLHFNAKFSRTSIYWKNTPIHQSVIGSITYQLRSRLSSPTHFAFAGDTAISDSLPIPDLYVAYTDRVAGPIETHLCRGNGVLRVAGKP</sequence>
<comment type="caution">
    <text evidence="1">The sequence shown here is derived from an EMBL/GenBank/DDBJ whole genome shotgun (WGS) entry which is preliminary data.</text>
</comment>
<reference evidence="1 2" key="1">
    <citation type="submission" date="2017-10" db="EMBL/GenBank/DDBJ databases">
        <title>Comparative genomics in systemic dimorphic fungi from Ajellomycetaceae.</title>
        <authorList>
            <person name="Munoz J.F."/>
            <person name="Mcewen J.G."/>
            <person name="Clay O.K."/>
            <person name="Cuomo C.A."/>
        </authorList>
    </citation>
    <scope>NUCLEOTIDE SEQUENCE [LARGE SCALE GENOMIC DNA]</scope>
    <source>
        <strain evidence="1 2">UAMH7299</strain>
    </source>
</reference>
<evidence type="ECO:0000313" key="2">
    <source>
        <dbReference type="Proteomes" id="UP000224634"/>
    </source>
</evidence>
<evidence type="ECO:0000313" key="1">
    <source>
        <dbReference type="EMBL" id="PGH19830.1"/>
    </source>
</evidence>
<keyword evidence="2" id="KW-1185">Reference proteome</keyword>
<gene>
    <name evidence="1" type="ORF">AJ80_03747</name>
</gene>